<dbReference type="RefSeq" id="WP_247420615.1">
    <property type="nucleotide sequence ID" value="NZ_JALLGW010000003.1"/>
</dbReference>
<dbReference type="Gene3D" id="3.40.50.920">
    <property type="match status" value="1"/>
</dbReference>
<evidence type="ECO:0000259" key="4">
    <source>
        <dbReference type="SMART" id="SM00861"/>
    </source>
</evidence>
<keyword evidence="6" id="KW-1185">Reference proteome</keyword>
<dbReference type="Gene3D" id="3.40.50.970">
    <property type="match status" value="1"/>
</dbReference>
<dbReference type="GO" id="GO:0016491">
    <property type="term" value="F:oxidoreductase activity"/>
    <property type="evidence" value="ECO:0007669"/>
    <property type="project" value="UniProtKB-KW"/>
</dbReference>
<evidence type="ECO:0000256" key="3">
    <source>
        <dbReference type="ARBA" id="ARBA00023052"/>
    </source>
</evidence>
<accession>A0ABD5RTA5</accession>
<evidence type="ECO:0000313" key="6">
    <source>
        <dbReference type="Proteomes" id="UP001596099"/>
    </source>
</evidence>
<dbReference type="GO" id="GO:0044272">
    <property type="term" value="P:sulfur compound biosynthetic process"/>
    <property type="evidence" value="ECO:0007669"/>
    <property type="project" value="UniProtKB-ARBA"/>
</dbReference>
<dbReference type="FunFam" id="3.40.50.920:FF:000001">
    <property type="entry name" value="Pyruvate dehydrogenase E1 beta subunit"/>
    <property type="match status" value="1"/>
</dbReference>
<dbReference type="Pfam" id="PF02780">
    <property type="entry name" value="Transketolase_C"/>
    <property type="match status" value="1"/>
</dbReference>
<reference evidence="5 6" key="1">
    <citation type="journal article" date="2019" name="Int. J. Syst. Evol. Microbiol.">
        <title>The Global Catalogue of Microorganisms (GCM) 10K type strain sequencing project: providing services to taxonomists for standard genome sequencing and annotation.</title>
        <authorList>
            <consortium name="The Broad Institute Genomics Platform"/>
            <consortium name="The Broad Institute Genome Sequencing Center for Infectious Disease"/>
            <person name="Wu L."/>
            <person name="Ma J."/>
        </authorList>
    </citation>
    <scope>NUCLEOTIDE SEQUENCE [LARGE SCALE GENOMIC DNA]</scope>
    <source>
        <strain evidence="5 6">CGMCC 1.12543</strain>
    </source>
</reference>
<dbReference type="FunFam" id="3.40.50.970:FF:000001">
    <property type="entry name" value="Pyruvate dehydrogenase E1 beta subunit"/>
    <property type="match status" value="1"/>
</dbReference>
<dbReference type="SUPFAM" id="SSF52518">
    <property type="entry name" value="Thiamin diphosphate-binding fold (THDP-binding)"/>
    <property type="match status" value="1"/>
</dbReference>
<evidence type="ECO:0000256" key="2">
    <source>
        <dbReference type="ARBA" id="ARBA00023002"/>
    </source>
</evidence>
<dbReference type="InterPro" id="IPR029061">
    <property type="entry name" value="THDP-binding"/>
</dbReference>
<dbReference type="InterPro" id="IPR009014">
    <property type="entry name" value="Transketo_C/PFOR_II"/>
</dbReference>
<protein>
    <submittedName>
        <fullName evidence="5">Alpha-ketoacid dehydrogenase subunit beta</fullName>
        <ecNumber evidence="5">1.2.4.-</ecNumber>
    </submittedName>
</protein>
<proteinExistence type="predicted"/>
<feature type="domain" description="Transketolase-like pyrimidine-binding" evidence="4">
    <location>
        <begin position="15"/>
        <end position="189"/>
    </location>
</feature>
<keyword evidence="3" id="KW-0786">Thiamine pyrophosphate</keyword>
<comment type="cofactor">
    <cofactor evidence="1">
        <name>thiamine diphosphate</name>
        <dbReference type="ChEBI" id="CHEBI:58937"/>
    </cofactor>
</comment>
<organism evidence="5 6">
    <name type="scientific">Halomarina salina</name>
    <dbReference type="NCBI Taxonomy" id="1872699"/>
    <lineage>
        <taxon>Archaea</taxon>
        <taxon>Methanobacteriati</taxon>
        <taxon>Methanobacteriota</taxon>
        <taxon>Stenosarchaea group</taxon>
        <taxon>Halobacteria</taxon>
        <taxon>Halobacteriales</taxon>
        <taxon>Natronomonadaceae</taxon>
        <taxon>Halomarina</taxon>
    </lineage>
</organism>
<name>A0ABD5RTA5_9EURY</name>
<evidence type="ECO:0000313" key="5">
    <source>
        <dbReference type="EMBL" id="MFC5973584.1"/>
    </source>
</evidence>
<dbReference type="PANTHER" id="PTHR43257:SF2">
    <property type="entry name" value="PYRUVATE DEHYDROGENASE E1 COMPONENT SUBUNIT BETA"/>
    <property type="match status" value="1"/>
</dbReference>
<comment type="caution">
    <text evidence="5">The sequence shown here is derived from an EMBL/GenBank/DDBJ whole genome shotgun (WGS) entry which is preliminary data.</text>
</comment>
<dbReference type="Proteomes" id="UP001596099">
    <property type="component" value="Unassembled WGS sequence"/>
</dbReference>
<dbReference type="Pfam" id="PF02779">
    <property type="entry name" value="Transket_pyr"/>
    <property type="match status" value="1"/>
</dbReference>
<dbReference type="GO" id="GO:0006082">
    <property type="term" value="P:organic acid metabolic process"/>
    <property type="evidence" value="ECO:0007669"/>
    <property type="project" value="UniProtKB-ARBA"/>
</dbReference>
<sequence length="332" mass="35580">MAQSDARSGDGTETMTVREAIRQGLREELQRDEQVMLYGQDERDGESFEVTAGLYDEFGGRRVKNTPISEAAQVGAAVGAAATGLRPVVELSFSDFIGVCFDQIMNQVGKTRYMYGGESEVPLVLRATEGGTVSAAAQHSGTVHTLVSHLPGIKVVAPATPAAAKGLIKESIRSDDPVMFFENKSIYSERGEVRTGEQTVPLGEASVERTGDDVTVVATQRLFGEAMNVADDLAGEADVEVIDPRSLYPLDTETILDSVAKTGRLVVADESPMSYGFHAEVMARVMEEGFFTLDAPPQRVGVADTPIPFAPGLEAEVLPSAPDVERAVRRVL</sequence>
<dbReference type="SUPFAM" id="SSF52922">
    <property type="entry name" value="TK C-terminal domain-like"/>
    <property type="match status" value="1"/>
</dbReference>
<dbReference type="EMBL" id="JBHSQH010000002">
    <property type="protein sequence ID" value="MFC5973584.1"/>
    <property type="molecule type" value="Genomic_DNA"/>
</dbReference>
<dbReference type="InterPro" id="IPR005475">
    <property type="entry name" value="Transketolase-like_Pyr-bd"/>
</dbReference>
<dbReference type="AlphaFoldDB" id="A0ABD5RTA5"/>
<dbReference type="InterPro" id="IPR033248">
    <property type="entry name" value="Transketolase_C"/>
</dbReference>
<dbReference type="PANTHER" id="PTHR43257">
    <property type="entry name" value="PYRUVATE DEHYDROGENASE E1 COMPONENT BETA SUBUNIT"/>
    <property type="match status" value="1"/>
</dbReference>
<gene>
    <name evidence="5" type="ORF">ACFPYI_19825</name>
</gene>
<dbReference type="EC" id="1.2.4.-" evidence="5"/>
<dbReference type="SMART" id="SM00861">
    <property type="entry name" value="Transket_pyr"/>
    <property type="match status" value="1"/>
</dbReference>
<evidence type="ECO:0000256" key="1">
    <source>
        <dbReference type="ARBA" id="ARBA00001964"/>
    </source>
</evidence>
<keyword evidence="2 5" id="KW-0560">Oxidoreductase</keyword>